<organism evidence="14">
    <name type="scientific">Veillonella atypica</name>
    <dbReference type="NCBI Taxonomy" id="39777"/>
    <lineage>
        <taxon>Bacteria</taxon>
        <taxon>Bacillati</taxon>
        <taxon>Bacillota</taxon>
        <taxon>Negativicutes</taxon>
        <taxon>Veillonellales</taxon>
        <taxon>Veillonellaceae</taxon>
        <taxon>Veillonella</taxon>
    </lineage>
</organism>
<dbReference type="SUPFAM" id="SSF55979">
    <property type="entry name" value="DNA clamp"/>
    <property type="match status" value="3"/>
</dbReference>
<gene>
    <name evidence="14" type="ORF">HMPREF3233_01906</name>
</gene>
<sequence length="373" mass="41869">MNIKFPKANLQKAINVLQKVSQNKTSSNLPGSIYITTKNNQVELQGNDFELGIKLTIDADILEPGTLVVASRYFQELIRKLPGETIQLSKPEDGNTLKITSGSSEFNLVTLHPDDFSLVEQIHDQDYVNIDSQAMKELIDLTNYAAASDDDRPVFAGALLEIKDANDKEVTMVATDTHRMAVKKVTIDEPATSPMRVIIPTKALAEVSRLLPTDNPSIIKIIWNRTQIVFMFESIYIISRLIEGTYPEYEKVIPAQFDSSAVVDRKEFAGAVDRVSLLAKDMSYNVIRYDWSEEQVTLSSQNAEIGMAKEEIPVEFKGTPFTISFNGRYISDILRHSTGDNIHMYLKQNGPVVIRQDNNPNYTYVVTPVRTNS</sequence>
<feature type="domain" description="DNA polymerase III beta sliding clamp central" evidence="12">
    <location>
        <begin position="130"/>
        <end position="248"/>
    </location>
</feature>
<dbReference type="CDD" id="cd00140">
    <property type="entry name" value="beta_clamp"/>
    <property type="match status" value="1"/>
</dbReference>
<evidence type="ECO:0000313" key="14">
    <source>
        <dbReference type="EMBL" id="KXA61424.1"/>
    </source>
</evidence>
<dbReference type="Pfam" id="PF02767">
    <property type="entry name" value="DNA_pol3_beta_2"/>
    <property type="match status" value="1"/>
</dbReference>
<accession>A0A133S059</accession>
<proteinExistence type="inferred from homology"/>
<dbReference type="PANTHER" id="PTHR30478:SF0">
    <property type="entry name" value="BETA SLIDING CLAMP"/>
    <property type="match status" value="1"/>
</dbReference>
<evidence type="ECO:0000259" key="12">
    <source>
        <dbReference type="Pfam" id="PF02767"/>
    </source>
</evidence>
<dbReference type="Pfam" id="PF00712">
    <property type="entry name" value="DNA_pol3_beta"/>
    <property type="match status" value="1"/>
</dbReference>
<dbReference type="PIRSF" id="PIRSF000804">
    <property type="entry name" value="DNA_pol_III_b"/>
    <property type="match status" value="1"/>
</dbReference>
<dbReference type="STRING" id="39777.B7L28_00010"/>
<evidence type="ECO:0000256" key="9">
    <source>
        <dbReference type="ARBA" id="ARBA00023125"/>
    </source>
</evidence>
<keyword evidence="7 10" id="KW-0235">DNA replication</keyword>
<dbReference type="InterPro" id="IPR022637">
    <property type="entry name" value="DNA_polIII_beta_cen"/>
</dbReference>
<keyword evidence="5 10" id="KW-0808">Transferase</keyword>
<dbReference type="PANTHER" id="PTHR30478">
    <property type="entry name" value="DNA POLYMERASE III SUBUNIT BETA"/>
    <property type="match status" value="1"/>
</dbReference>
<keyword evidence="9" id="KW-0238">DNA-binding</keyword>
<dbReference type="PATRIC" id="fig|39777.7.peg.1870"/>
<dbReference type="SMART" id="SM00480">
    <property type="entry name" value="POL3Bc"/>
    <property type="match status" value="1"/>
</dbReference>
<evidence type="ECO:0000256" key="5">
    <source>
        <dbReference type="ARBA" id="ARBA00022679"/>
    </source>
</evidence>
<name>A0A133S059_9FIRM</name>
<dbReference type="InterPro" id="IPR022634">
    <property type="entry name" value="DNA_polIII_beta_N"/>
</dbReference>
<dbReference type="Gene3D" id="3.70.10.10">
    <property type="match status" value="1"/>
</dbReference>
<protein>
    <recommendedName>
        <fullName evidence="3 10">Beta sliding clamp</fullName>
    </recommendedName>
</protein>
<comment type="function">
    <text evidence="10">Confers DNA tethering and processivity to DNA polymerases and other proteins. Acts as a clamp, forming a ring around DNA (a reaction catalyzed by the clamp-loading complex) which diffuses in an ATP-independent manner freely and bidirectionally along dsDNA. Initially characterized for its ability to contact the catalytic subunit of DNA polymerase III (Pol III), a complex, multichain enzyme responsible for most of the replicative synthesis in bacteria; Pol III exhibits 3'-5' exonuclease proofreading activity. The beta chain is required for initiation of replication as well as for processivity of DNA replication.</text>
</comment>
<evidence type="ECO:0000256" key="8">
    <source>
        <dbReference type="ARBA" id="ARBA00022932"/>
    </source>
</evidence>
<dbReference type="GO" id="GO:0003887">
    <property type="term" value="F:DNA-directed DNA polymerase activity"/>
    <property type="evidence" value="ECO:0007669"/>
    <property type="project" value="UniProtKB-UniRule"/>
</dbReference>
<dbReference type="GO" id="GO:0008408">
    <property type="term" value="F:3'-5' exonuclease activity"/>
    <property type="evidence" value="ECO:0007669"/>
    <property type="project" value="InterPro"/>
</dbReference>
<dbReference type="GO" id="GO:0005737">
    <property type="term" value="C:cytoplasm"/>
    <property type="evidence" value="ECO:0007669"/>
    <property type="project" value="UniProtKB-SubCell"/>
</dbReference>
<evidence type="ECO:0000259" key="11">
    <source>
        <dbReference type="Pfam" id="PF00712"/>
    </source>
</evidence>
<comment type="subunit">
    <text evidence="10">Forms a ring-shaped head-to-tail homodimer around DNA.</text>
</comment>
<dbReference type="NCBIfam" id="TIGR00663">
    <property type="entry name" value="dnan"/>
    <property type="match status" value="1"/>
</dbReference>
<evidence type="ECO:0000259" key="13">
    <source>
        <dbReference type="Pfam" id="PF02768"/>
    </source>
</evidence>
<reference evidence="14 15" key="1">
    <citation type="submission" date="2016-01" db="EMBL/GenBank/DDBJ databases">
        <authorList>
            <person name="Oliw E.H."/>
        </authorList>
    </citation>
    <scope>NUCLEOTIDE SEQUENCE [LARGE SCALE GENOMIC DNA]</scope>
    <source>
        <strain evidence="14 15">CMW7756B</strain>
    </source>
</reference>
<dbReference type="Proteomes" id="UP000070226">
    <property type="component" value="Unassembled WGS sequence"/>
</dbReference>
<keyword evidence="6 10" id="KW-0548">Nucleotidyltransferase</keyword>
<comment type="similarity">
    <text evidence="2 10">Belongs to the beta sliding clamp family.</text>
</comment>
<evidence type="ECO:0000256" key="6">
    <source>
        <dbReference type="ARBA" id="ARBA00022695"/>
    </source>
</evidence>
<keyword evidence="4 10" id="KW-0963">Cytoplasm</keyword>
<keyword evidence="8 10" id="KW-0239">DNA-directed DNA polymerase</keyword>
<evidence type="ECO:0000256" key="4">
    <source>
        <dbReference type="ARBA" id="ARBA00022490"/>
    </source>
</evidence>
<dbReference type="GeneID" id="57774564"/>
<dbReference type="GO" id="GO:0009360">
    <property type="term" value="C:DNA polymerase III complex"/>
    <property type="evidence" value="ECO:0007669"/>
    <property type="project" value="InterPro"/>
</dbReference>
<comment type="subcellular location">
    <subcellularLocation>
        <location evidence="1 10">Cytoplasm</location>
    </subcellularLocation>
</comment>
<dbReference type="GO" id="GO:0003677">
    <property type="term" value="F:DNA binding"/>
    <property type="evidence" value="ECO:0007669"/>
    <property type="project" value="UniProtKB-UniRule"/>
</dbReference>
<evidence type="ECO:0000256" key="1">
    <source>
        <dbReference type="ARBA" id="ARBA00004496"/>
    </source>
</evidence>
<evidence type="ECO:0000313" key="15">
    <source>
        <dbReference type="Proteomes" id="UP000070226"/>
    </source>
</evidence>
<dbReference type="AlphaFoldDB" id="A0A133S059"/>
<dbReference type="GO" id="GO:0006271">
    <property type="term" value="P:DNA strand elongation involved in DNA replication"/>
    <property type="evidence" value="ECO:0007669"/>
    <property type="project" value="TreeGrafter"/>
</dbReference>
<dbReference type="RefSeq" id="WP_016476251.1">
    <property type="nucleotide sequence ID" value="NZ_CABFMO010000057.1"/>
</dbReference>
<evidence type="ECO:0000256" key="7">
    <source>
        <dbReference type="ARBA" id="ARBA00022705"/>
    </source>
</evidence>
<feature type="domain" description="DNA polymerase III beta sliding clamp N-terminal" evidence="11">
    <location>
        <begin position="1"/>
        <end position="118"/>
    </location>
</feature>
<dbReference type="EMBL" id="LRQT01000118">
    <property type="protein sequence ID" value="KXA61424.1"/>
    <property type="molecule type" value="Genomic_DNA"/>
</dbReference>
<evidence type="ECO:0000256" key="10">
    <source>
        <dbReference type="PIRNR" id="PIRNR000804"/>
    </source>
</evidence>
<dbReference type="InterPro" id="IPR046938">
    <property type="entry name" value="DNA_clamp_sf"/>
</dbReference>
<comment type="caution">
    <text evidence="14">The sequence shown here is derived from an EMBL/GenBank/DDBJ whole genome shotgun (WGS) entry which is preliminary data.</text>
</comment>
<dbReference type="InterPro" id="IPR022635">
    <property type="entry name" value="DNA_polIII_beta_C"/>
</dbReference>
<dbReference type="Pfam" id="PF02768">
    <property type="entry name" value="DNA_pol3_beta_3"/>
    <property type="match status" value="1"/>
</dbReference>
<feature type="domain" description="DNA polymerase III beta sliding clamp C-terminal" evidence="13">
    <location>
        <begin position="251"/>
        <end position="370"/>
    </location>
</feature>
<evidence type="ECO:0000256" key="3">
    <source>
        <dbReference type="ARBA" id="ARBA00021035"/>
    </source>
</evidence>
<dbReference type="InterPro" id="IPR001001">
    <property type="entry name" value="DNA_polIII_beta"/>
</dbReference>
<evidence type="ECO:0000256" key="2">
    <source>
        <dbReference type="ARBA" id="ARBA00010752"/>
    </source>
</evidence>
<dbReference type="Gene3D" id="3.10.150.10">
    <property type="entry name" value="DNA Polymerase III, subunit A, domain 2"/>
    <property type="match status" value="1"/>
</dbReference>